<feature type="domain" description="Peptidase S8/S53" evidence="9">
    <location>
        <begin position="329"/>
        <end position="410"/>
    </location>
</feature>
<evidence type="ECO:0000256" key="4">
    <source>
        <dbReference type="ARBA" id="ARBA00022801"/>
    </source>
</evidence>
<dbReference type="PROSITE" id="PS00138">
    <property type="entry name" value="SUBTILASE_SER"/>
    <property type="match status" value="2"/>
</dbReference>
<feature type="domain" description="Subtilisin-like protease fibronectin type-III" evidence="11">
    <location>
        <begin position="1277"/>
        <end position="1372"/>
    </location>
</feature>
<evidence type="ECO:0008006" key="13">
    <source>
        <dbReference type="Google" id="ProtNLM"/>
    </source>
</evidence>
<dbReference type="CDD" id="cd02120">
    <property type="entry name" value="PA_subtilisin_like"/>
    <property type="match status" value="1"/>
</dbReference>
<name>A0A161ZY38_DAUCS</name>
<comment type="similarity">
    <text evidence="1 7">Belongs to the peptidase S8 family.</text>
</comment>
<dbReference type="PROSITE" id="PS51892">
    <property type="entry name" value="SUBTILASE"/>
    <property type="match status" value="1"/>
</dbReference>
<evidence type="ECO:0000256" key="7">
    <source>
        <dbReference type="PROSITE-ProRule" id="PRU01240"/>
    </source>
</evidence>
<evidence type="ECO:0000256" key="8">
    <source>
        <dbReference type="SAM" id="SignalP"/>
    </source>
</evidence>
<evidence type="ECO:0000256" key="5">
    <source>
        <dbReference type="ARBA" id="ARBA00022825"/>
    </source>
</evidence>
<feature type="active site" description="Charge relay system" evidence="6 7">
    <location>
        <position position="778"/>
    </location>
</feature>
<feature type="domain" description="Inhibitor I9" evidence="10">
    <location>
        <begin position="31"/>
        <end position="104"/>
    </location>
</feature>
<keyword evidence="2 7" id="KW-0645">Protease</keyword>
<evidence type="ECO:0000259" key="10">
    <source>
        <dbReference type="Pfam" id="PF05922"/>
    </source>
</evidence>
<evidence type="ECO:0000256" key="6">
    <source>
        <dbReference type="PIRSR" id="PIRSR615500-1"/>
    </source>
</evidence>
<dbReference type="Gene3D" id="3.30.70.80">
    <property type="entry name" value="Peptidase S8 propeptide/proteinase inhibitor I9"/>
    <property type="match status" value="2"/>
</dbReference>
<dbReference type="InterPro" id="IPR015500">
    <property type="entry name" value="Peptidase_S8_subtilisin-rel"/>
</dbReference>
<evidence type="ECO:0000313" key="12">
    <source>
        <dbReference type="EMBL" id="KZM93232.1"/>
    </source>
</evidence>
<dbReference type="Pfam" id="PF05922">
    <property type="entry name" value="Inhibitor_I9"/>
    <property type="match status" value="2"/>
</dbReference>
<dbReference type="SUPFAM" id="SSF52743">
    <property type="entry name" value="Subtilisin-like"/>
    <property type="match status" value="2"/>
</dbReference>
<feature type="active site" description="Charge relay system" evidence="6 7">
    <location>
        <position position="838"/>
    </location>
</feature>
<proteinExistence type="inferred from homology"/>
<dbReference type="InterPro" id="IPR045051">
    <property type="entry name" value="SBT"/>
</dbReference>
<dbReference type="Pfam" id="PF17766">
    <property type="entry name" value="fn3_6"/>
    <property type="match status" value="2"/>
</dbReference>
<dbReference type="InterPro" id="IPR023828">
    <property type="entry name" value="Peptidase_S8_Ser-AS"/>
</dbReference>
<feature type="active site" description="Charge relay system" evidence="6 7">
    <location>
        <position position="1157"/>
    </location>
</feature>
<feature type="domain" description="Inhibitor I9" evidence="10">
    <location>
        <begin position="664"/>
        <end position="737"/>
    </location>
</feature>
<dbReference type="Pfam" id="PF00082">
    <property type="entry name" value="Peptidase_S8"/>
    <property type="match status" value="2"/>
</dbReference>
<dbReference type="CDD" id="cd04852">
    <property type="entry name" value="Peptidases_S8_3"/>
    <property type="match status" value="1"/>
</dbReference>
<dbReference type="EMBL" id="LNRQ01000005">
    <property type="protein sequence ID" value="KZM93232.1"/>
    <property type="molecule type" value="Genomic_DNA"/>
</dbReference>
<feature type="domain" description="Subtilisin-like protease fibronectin type-III" evidence="11">
    <location>
        <begin position="496"/>
        <end position="592"/>
    </location>
</feature>
<feature type="signal peptide" evidence="8">
    <location>
        <begin position="1"/>
        <end position="23"/>
    </location>
</feature>
<keyword evidence="5 7" id="KW-0720">Serine protease</keyword>
<dbReference type="InterPro" id="IPR036852">
    <property type="entry name" value="Peptidase_S8/S53_dom_sf"/>
</dbReference>
<dbReference type="InterPro" id="IPR000209">
    <property type="entry name" value="Peptidase_S8/S53_dom"/>
</dbReference>
<evidence type="ECO:0000259" key="9">
    <source>
        <dbReference type="Pfam" id="PF00082"/>
    </source>
</evidence>
<reference evidence="12" key="1">
    <citation type="journal article" date="2016" name="Nat. Genet.">
        <title>A high-quality carrot genome assembly provides new insights into carotenoid accumulation and asterid genome evolution.</title>
        <authorList>
            <person name="Iorizzo M."/>
            <person name="Ellison S."/>
            <person name="Senalik D."/>
            <person name="Zeng P."/>
            <person name="Satapoomin P."/>
            <person name="Huang J."/>
            <person name="Bowman M."/>
            <person name="Iovene M."/>
            <person name="Sanseverino W."/>
            <person name="Cavagnaro P."/>
            <person name="Yildiz M."/>
            <person name="Macko-Podgorni A."/>
            <person name="Moranska E."/>
            <person name="Grzebelus E."/>
            <person name="Grzebelus D."/>
            <person name="Ashrafi H."/>
            <person name="Zheng Z."/>
            <person name="Cheng S."/>
            <person name="Spooner D."/>
            <person name="Van Deynze A."/>
            <person name="Simon P."/>
        </authorList>
    </citation>
    <scope>NUCLEOTIDE SEQUENCE [LARGE SCALE GENOMIC DNA]</scope>
    <source>
        <tissue evidence="12">Leaf</tissue>
    </source>
</reference>
<dbReference type="Gene3D" id="2.60.40.2310">
    <property type="match status" value="2"/>
</dbReference>
<evidence type="ECO:0000256" key="2">
    <source>
        <dbReference type="ARBA" id="ARBA00022670"/>
    </source>
</evidence>
<protein>
    <recommendedName>
        <fullName evidence="13">Tripeptidyl-peptidase II</fullName>
    </recommendedName>
</protein>
<dbReference type="FunFam" id="3.40.50.200:FF:000006">
    <property type="entry name" value="Subtilisin-like protease SBT1.5"/>
    <property type="match status" value="1"/>
</dbReference>
<dbReference type="InterPro" id="IPR034197">
    <property type="entry name" value="Peptidases_S8_3"/>
</dbReference>
<evidence type="ECO:0000256" key="3">
    <source>
        <dbReference type="ARBA" id="ARBA00022729"/>
    </source>
</evidence>
<dbReference type="InterPro" id="IPR037045">
    <property type="entry name" value="S8pro/Inhibitor_I9_sf"/>
</dbReference>
<dbReference type="Gene3D" id="3.50.30.30">
    <property type="match status" value="1"/>
</dbReference>
<dbReference type="PANTHER" id="PTHR10795">
    <property type="entry name" value="PROPROTEIN CONVERTASE SUBTILISIN/KEXIN"/>
    <property type="match status" value="1"/>
</dbReference>
<keyword evidence="3 8" id="KW-0732">Signal</keyword>
<dbReference type="InterPro" id="IPR010259">
    <property type="entry name" value="S8pro/Inhibitor_I9"/>
</dbReference>
<dbReference type="GO" id="GO:0006508">
    <property type="term" value="P:proteolysis"/>
    <property type="evidence" value="ECO:0007669"/>
    <property type="project" value="UniProtKB-KW"/>
</dbReference>
<accession>A0A161ZY38</accession>
<organism evidence="12">
    <name type="scientific">Daucus carota subsp. sativus</name>
    <name type="common">Carrot</name>
    <dbReference type="NCBI Taxonomy" id="79200"/>
    <lineage>
        <taxon>Eukaryota</taxon>
        <taxon>Viridiplantae</taxon>
        <taxon>Streptophyta</taxon>
        <taxon>Embryophyta</taxon>
        <taxon>Tracheophyta</taxon>
        <taxon>Spermatophyta</taxon>
        <taxon>Magnoliopsida</taxon>
        <taxon>eudicotyledons</taxon>
        <taxon>Gunneridae</taxon>
        <taxon>Pentapetalae</taxon>
        <taxon>asterids</taxon>
        <taxon>campanulids</taxon>
        <taxon>Apiales</taxon>
        <taxon>Apiaceae</taxon>
        <taxon>Apioideae</taxon>
        <taxon>Scandiceae</taxon>
        <taxon>Daucinae</taxon>
        <taxon>Daucus</taxon>
        <taxon>Daucus sect. Daucus</taxon>
    </lineage>
</organism>
<evidence type="ECO:0000256" key="1">
    <source>
        <dbReference type="ARBA" id="ARBA00011073"/>
    </source>
</evidence>
<comment type="caution">
    <text evidence="12">The sequence shown here is derived from an EMBL/GenBank/DDBJ whole genome shotgun (WGS) entry which is preliminary data.</text>
</comment>
<keyword evidence="4 7" id="KW-0378">Hydrolase</keyword>
<dbReference type="GO" id="GO:0004252">
    <property type="term" value="F:serine-type endopeptidase activity"/>
    <property type="evidence" value="ECO:0007669"/>
    <property type="project" value="UniProtKB-UniRule"/>
</dbReference>
<dbReference type="PRINTS" id="PR00723">
    <property type="entry name" value="SUBTILISIN"/>
</dbReference>
<dbReference type="InterPro" id="IPR041469">
    <property type="entry name" value="Subtilisin-like_FN3"/>
</dbReference>
<evidence type="ECO:0000259" key="11">
    <source>
        <dbReference type="Pfam" id="PF17766"/>
    </source>
</evidence>
<feature type="chain" id="PRO_5007831193" description="Tripeptidyl-peptidase II" evidence="8">
    <location>
        <begin position="24"/>
        <end position="1381"/>
    </location>
</feature>
<dbReference type="Gramene" id="KZM93232">
    <property type="protein sequence ID" value="KZM93232"/>
    <property type="gene ID" value="DCAR_016477"/>
</dbReference>
<feature type="domain" description="Peptidase S8/S53" evidence="9">
    <location>
        <begin position="769"/>
        <end position="1193"/>
    </location>
</feature>
<sequence length="1381" mass="151148">MARPFVFLYFLLLVLVSVTSVASDQSGEHEVYVVYMGGKGSSTPGTLRDDQARLLEPFSQRNGVVQVYKHGFTGFAAHMSKEEANLIAQEPGVVSVSRDKMFKLRTTRSWSFLKLLKFQQYLDNPIMSSTELHSSKVRGADTIIGMMDSGIWPESKSFNDKGLGPIPKRWKGTCQETEDFRASSCNRHFYASVVLGNNHVIKGGGIQFSSLSDSPKYPLIDGVSAKVQSHNISDKLARNCQAGSLDTSKVKGRIVLCFSEISGSPTFSVIMNQGARGLVLVNDDKRIEDNIILEGFLTFPFSIISSKDGNAILSYIRSNRNPTATIRRSGTSTGFKPAPPDITAPGVNIIAAWSKMNPEFALPGQAPPDYVIISGTSMSTPHITGIAALIKSQHPTWDHSAIRSAIMTTAVQTCIDGSPILRLPGLEEATPYDFGAGHVNIEQVMNPGLIYETPITEYYLFLCNYGYNISTIKLIAKNIPEGFSCPKNANTALISNMNYPSIAIAKFKRYTERKVTRTVTNVGDEDEAVYEVTVDAPEHLNVQVIPETLHFTQKYQKLSFDVIFSTKYTFKSDIFGWITWSNGNYRVRSPFALSLTDSQMLLSCLDQVITSHLGLFSHPISYNRFSDSTRNFLSNLASPLGITSSNHIIKMLNDSDDGSDESGVYIVYMGGKGSSTSGTLRDDQAQLMDLFLKRDAVVQVYKHGFTGFAAHMSKEEANLIAQEPGVVSVSRDKMFKLRTTRSWSFLKLQHYLNNPITATDLRSTSKVQGADTIIGMIDSGIWPESKSFNDKDMGPIPQRWKGTCQETEDFRASSCNKKLIGARHYEIRNKTCRDVDGHGSHTASTAAGAPVPGVSYYGLALGTAIGGSPTSRLAAYKVCYENTCAGSTMLAGMDAAIHDGVDIMSISLGPNSLLLNIWEDPIAIGAFHAVEHGITVVCAGGNSGPFNSSVSNYVPWITTVAASTIDRHFYASVVLGTNQVIKGGGFQFSSLSDSPKYPLIDGVSAKVQSHNISDELARNCAEGSLDPSKVEGRIVLCFREIKGIYTFQVITNQGARGLILVDDDYRILDDVLREGDVTFPYTFISSKDGNAIISYIQSNRNPTATIRRSGTSTGFKPSPPDITAPGVNIIAAWSKMNPKHALPGQAPPDYAIISGTSMSTPHISGIAALIKSQHPTWEHSAIRSAIMTTAVQTCSDGSPILSLPGSQEATPYDFGAGHVNIEQVISPGLIYETPITDYYLFLCNYGYNISTIKLIAKNIPEGFSCPKNANTALISTMNYPSIAIARFKRYTERKVTRTVTNVGDEDEAVYEVTVDAPEHLNVQVIPETLHFTQKYQKLSFDVIFSTKYTFKTDIFGWITWSNGNCRVRSPFALSLTDRSSE</sequence>
<gene>
    <name evidence="12" type="ORF">DCAR_016477</name>
</gene>
<dbReference type="Gene3D" id="3.40.50.200">
    <property type="entry name" value="Peptidase S8/S53 domain"/>
    <property type="match status" value="3"/>
</dbReference>